<dbReference type="InterPro" id="IPR013783">
    <property type="entry name" value="Ig-like_fold"/>
</dbReference>
<proteinExistence type="predicted"/>
<dbReference type="Gene3D" id="2.60.40.10">
    <property type="entry name" value="Immunoglobulins"/>
    <property type="match status" value="1"/>
</dbReference>
<dbReference type="PANTHER" id="PTHR48098">
    <property type="entry name" value="ENTEROCHELIN ESTERASE-RELATED"/>
    <property type="match status" value="1"/>
</dbReference>
<dbReference type="Gene3D" id="3.40.50.1820">
    <property type="entry name" value="alpha/beta hydrolase"/>
    <property type="match status" value="1"/>
</dbReference>
<dbReference type="InterPro" id="IPR000801">
    <property type="entry name" value="Esterase-like"/>
</dbReference>
<protein>
    <submittedName>
        <fullName evidence="1">Enterochelin esterase family protein</fullName>
    </submittedName>
</protein>
<comment type="caution">
    <text evidence="1">The sequence shown here is derived from an EMBL/GenBank/DDBJ whole genome shotgun (WGS) entry which is preliminary data.</text>
</comment>
<dbReference type="EMBL" id="JAFBCF010000001">
    <property type="protein sequence ID" value="MBM7799015.1"/>
    <property type="molecule type" value="Genomic_DNA"/>
</dbReference>
<evidence type="ECO:0000313" key="2">
    <source>
        <dbReference type="Proteomes" id="UP000704762"/>
    </source>
</evidence>
<gene>
    <name evidence="1" type="ORF">JOE57_001936</name>
</gene>
<dbReference type="PANTHER" id="PTHR48098:SF3">
    <property type="entry name" value="IRON(III) ENTEROBACTIN ESTERASE"/>
    <property type="match status" value="1"/>
</dbReference>
<dbReference type="InterPro" id="IPR050583">
    <property type="entry name" value="Mycobacterial_A85_antigen"/>
</dbReference>
<dbReference type="SUPFAM" id="SSF81296">
    <property type="entry name" value="E set domains"/>
    <property type="match status" value="1"/>
</dbReference>
<evidence type="ECO:0000313" key="1">
    <source>
        <dbReference type="EMBL" id="MBM7799015.1"/>
    </source>
</evidence>
<dbReference type="InterPro" id="IPR014756">
    <property type="entry name" value="Ig_E-set"/>
</dbReference>
<keyword evidence="2" id="KW-1185">Reference proteome</keyword>
<accession>A0ABS2RJ31</accession>
<dbReference type="SUPFAM" id="SSF53474">
    <property type="entry name" value="alpha/beta-Hydrolases"/>
    <property type="match status" value="1"/>
</dbReference>
<dbReference type="InterPro" id="IPR029058">
    <property type="entry name" value="AB_hydrolase_fold"/>
</dbReference>
<dbReference type="Proteomes" id="UP000704762">
    <property type="component" value="Unassembled WGS sequence"/>
</dbReference>
<reference evidence="1 2" key="1">
    <citation type="submission" date="2021-01" db="EMBL/GenBank/DDBJ databases">
        <title>Sequencing the genomes of 1000 actinobacteria strains.</title>
        <authorList>
            <person name="Klenk H.-P."/>
        </authorList>
    </citation>
    <scope>NUCLEOTIDE SEQUENCE [LARGE SCALE GENOMIC DNA]</scope>
    <source>
        <strain evidence="1 2">DSM 18662</strain>
    </source>
</reference>
<dbReference type="Pfam" id="PF00756">
    <property type="entry name" value="Esterase"/>
    <property type="match status" value="1"/>
</dbReference>
<dbReference type="RefSeq" id="WP_204917499.1">
    <property type="nucleotide sequence ID" value="NZ_BAAAQP010000002.1"/>
</dbReference>
<name>A0ABS2RJ31_9ACTN</name>
<sequence length="398" mass="45383">MSVAGTKKRPAKLAINRLRESRNLDDAAVERFFRRHEFPIVEGSRCTFAVWVNADAVYLRHRVVGLPDDLPLRRIEGTDLWYAVVEIPAESRVEYQFEVRRGDHWERFNDPSNPRVARSPVGNSSVCYSIDYTVPDWTLPDEEARPGELVELEVRSQAQRRTNRVTLYLPARFRMQQSPAGHAPRRRYPLLVVHDGGDFLEYASMKTVLDNLIHRLDMAETVVAFTYPGDRLVEYPNNSAHARFISHELVPRLEHDYPLIGQPSGRCLMGSSFGAVASLSTAVRNPGFYGSLILQSGSFLFTDIGDAHGGGPAFDPVVKFVNRYRARPTRVAERLFVSCGVYEPLIVQNRSMLSVFAETGMTVNYVESRDGHNWESWRDRLRDGLSWVFPGEQMFVYE</sequence>
<organism evidence="1 2">
    <name type="scientific">Microlunatus panaciterrae</name>
    <dbReference type="NCBI Taxonomy" id="400768"/>
    <lineage>
        <taxon>Bacteria</taxon>
        <taxon>Bacillati</taxon>
        <taxon>Actinomycetota</taxon>
        <taxon>Actinomycetes</taxon>
        <taxon>Propionibacteriales</taxon>
        <taxon>Propionibacteriaceae</taxon>
        <taxon>Microlunatus</taxon>
    </lineage>
</organism>